<evidence type="ECO:0000256" key="2">
    <source>
        <dbReference type="ARBA" id="ARBA00022692"/>
    </source>
</evidence>
<feature type="transmembrane region" description="Helical" evidence="5">
    <location>
        <begin position="222"/>
        <end position="242"/>
    </location>
</feature>
<dbReference type="GO" id="GO:0016874">
    <property type="term" value="F:ligase activity"/>
    <property type="evidence" value="ECO:0007669"/>
    <property type="project" value="UniProtKB-KW"/>
</dbReference>
<dbReference type="AlphaFoldDB" id="A0A853FYR2"/>
<evidence type="ECO:0000256" key="1">
    <source>
        <dbReference type="ARBA" id="ARBA00004141"/>
    </source>
</evidence>
<feature type="transmembrane region" description="Helical" evidence="5">
    <location>
        <begin position="87"/>
        <end position="105"/>
    </location>
</feature>
<keyword evidence="3 5" id="KW-1133">Transmembrane helix</keyword>
<feature type="transmembrane region" description="Helical" evidence="5">
    <location>
        <begin position="146"/>
        <end position="169"/>
    </location>
</feature>
<accession>A0A853FYR2</accession>
<evidence type="ECO:0000256" key="5">
    <source>
        <dbReference type="SAM" id="Phobius"/>
    </source>
</evidence>
<evidence type="ECO:0000256" key="3">
    <source>
        <dbReference type="ARBA" id="ARBA00022989"/>
    </source>
</evidence>
<evidence type="ECO:0000259" key="6">
    <source>
        <dbReference type="Pfam" id="PF04932"/>
    </source>
</evidence>
<dbReference type="PANTHER" id="PTHR37422">
    <property type="entry name" value="TEICHURONIC ACID BIOSYNTHESIS PROTEIN TUAE"/>
    <property type="match status" value="1"/>
</dbReference>
<comment type="subcellular location">
    <subcellularLocation>
        <location evidence="1">Membrane</location>
        <topology evidence="1">Multi-pass membrane protein</topology>
    </subcellularLocation>
</comment>
<feature type="transmembrane region" description="Helical" evidence="5">
    <location>
        <begin position="62"/>
        <end position="81"/>
    </location>
</feature>
<dbReference type="PANTHER" id="PTHR37422:SF17">
    <property type="entry name" value="O-ANTIGEN LIGASE"/>
    <property type="match status" value="1"/>
</dbReference>
<name>A0A853FYR2_9BURK</name>
<keyword evidence="2 5" id="KW-0812">Transmembrane</keyword>
<evidence type="ECO:0000256" key="4">
    <source>
        <dbReference type="ARBA" id="ARBA00023136"/>
    </source>
</evidence>
<dbReference type="Pfam" id="PF04932">
    <property type="entry name" value="Wzy_C"/>
    <property type="match status" value="1"/>
</dbReference>
<keyword evidence="4 5" id="KW-0472">Membrane</keyword>
<evidence type="ECO:0000313" key="7">
    <source>
        <dbReference type="EMBL" id="NYT47771.1"/>
    </source>
</evidence>
<feature type="transmembrane region" description="Helical" evidence="5">
    <location>
        <begin position="393"/>
        <end position="410"/>
    </location>
</feature>
<dbReference type="RefSeq" id="WP_180152813.1">
    <property type="nucleotide sequence ID" value="NZ_JACCEM010000001.1"/>
</dbReference>
<feature type="transmembrane region" description="Helical" evidence="5">
    <location>
        <begin position="365"/>
        <end position="387"/>
    </location>
</feature>
<evidence type="ECO:0000313" key="8">
    <source>
        <dbReference type="Proteomes" id="UP000559809"/>
    </source>
</evidence>
<dbReference type="EMBL" id="JACCEM010000001">
    <property type="protein sequence ID" value="NYT47771.1"/>
    <property type="molecule type" value="Genomic_DNA"/>
</dbReference>
<keyword evidence="8" id="KW-1185">Reference proteome</keyword>
<feature type="transmembrane region" description="Helical" evidence="5">
    <location>
        <begin position="176"/>
        <end position="194"/>
    </location>
</feature>
<organism evidence="7 8">
    <name type="scientific">Parapusillimonas granuli</name>
    <dbReference type="NCBI Taxonomy" id="380911"/>
    <lineage>
        <taxon>Bacteria</taxon>
        <taxon>Pseudomonadati</taxon>
        <taxon>Pseudomonadota</taxon>
        <taxon>Betaproteobacteria</taxon>
        <taxon>Burkholderiales</taxon>
        <taxon>Alcaligenaceae</taxon>
        <taxon>Parapusillimonas</taxon>
    </lineage>
</organism>
<dbReference type="InterPro" id="IPR051533">
    <property type="entry name" value="WaaL-like"/>
</dbReference>
<dbReference type="Proteomes" id="UP000559809">
    <property type="component" value="Unassembled WGS sequence"/>
</dbReference>
<dbReference type="GO" id="GO:0016020">
    <property type="term" value="C:membrane"/>
    <property type="evidence" value="ECO:0007669"/>
    <property type="project" value="UniProtKB-SubCell"/>
</dbReference>
<reference evidence="7 8" key="1">
    <citation type="submission" date="2020-07" db="EMBL/GenBank/DDBJ databases">
        <title>Taxonomic revisions and descriptions of new bacterial species based on genomic comparisons in the high-G+C-content subgroup of the family Alcaligenaceae.</title>
        <authorList>
            <person name="Szabo A."/>
            <person name="Felfoldi T."/>
        </authorList>
    </citation>
    <scope>NUCLEOTIDE SEQUENCE [LARGE SCALE GENOMIC DNA]</scope>
    <source>
        <strain evidence="7 8">LMG 24012</strain>
    </source>
</reference>
<feature type="transmembrane region" description="Helical" evidence="5">
    <location>
        <begin position="330"/>
        <end position="353"/>
    </location>
</feature>
<dbReference type="InterPro" id="IPR007016">
    <property type="entry name" value="O-antigen_ligase-rel_domated"/>
</dbReference>
<proteinExistence type="predicted"/>
<sequence>MQNRRLPQLTAVSIETLGVFLFFALTFALPSGYSYGASVLLLGGLAFVAQRPAMSLSAEDKAVAWVLAVYFLVSLLSILYLDNSTKSLDQSLRCLLAIPILLWMLHVPFQLAALWAGTVLGVVSSVGIAVWQLYGLGYDRAEGYLNIIHFGNIALVFGVFCLGGMFWAGTQGRKAWWWRAAFVLGIACSLYSVVASGSRGSWVAMPAIALLFCVAFIDRRNAWRAGIAGAVAAVVVAGLFAMPDSRLKARYDAAVSDIVLFMQKDEADTSIGARFVMWDGAVENISKRPWLGWNEQEYANELQRMVDAGVLDDVALKFSDNLHNNYLQAWAFQGLPGLLALLALYAVPLAGFCRRLRHADITVRTLAFCGSSLVAGYVFFGLTQVILRRNNGIMFLVLSLVILWAAMRRAEKGGSPGV</sequence>
<comment type="caution">
    <text evidence="7">The sequence shown here is derived from an EMBL/GenBank/DDBJ whole genome shotgun (WGS) entry which is preliminary data.</text>
</comment>
<protein>
    <submittedName>
        <fullName evidence="7">O-antigen ligase family protein</fullName>
    </submittedName>
</protein>
<gene>
    <name evidence="7" type="ORF">H0A72_00450</name>
</gene>
<feature type="transmembrane region" description="Helical" evidence="5">
    <location>
        <begin position="200"/>
        <end position="217"/>
    </location>
</feature>
<feature type="domain" description="O-antigen ligase-related" evidence="6">
    <location>
        <begin position="185"/>
        <end position="342"/>
    </location>
</feature>
<keyword evidence="7" id="KW-0436">Ligase</keyword>